<sequence>MSVLAGEIRSSMIEGAWCCTSDVLVRINSSASWFVLGLDVDGVGLDLCSEASFWSCNRFALNGAGVFDLCKFCLALKLEAG</sequence>
<keyword evidence="2" id="KW-1185">Reference proteome</keyword>
<evidence type="ECO:0000313" key="2">
    <source>
        <dbReference type="Proteomes" id="UP001279734"/>
    </source>
</evidence>
<comment type="caution">
    <text evidence="1">The sequence shown here is derived from an EMBL/GenBank/DDBJ whole genome shotgun (WGS) entry which is preliminary data.</text>
</comment>
<gene>
    <name evidence="1" type="ORF">Nepgr_020370</name>
</gene>
<dbReference type="EMBL" id="BSYO01000019">
    <property type="protein sequence ID" value="GMH18529.1"/>
    <property type="molecule type" value="Genomic_DNA"/>
</dbReference>
<dbReference type="AlphaFoldDB" id="A0AAD3SXI1"/>
<protein>
    <submittedName>
        <fullName evidence="1">Uncharacterized protein</fullName>
    </submittedName>
</protein>
<dbReference type="Proteomes" id="UP001279734">
    <property type="component" value="Unassembled WGS sequence"/>
</dbReference>
<evidence type="ECO:0000313" key="1">
    <source>
        <dbReference type="EMBL" id="GMH18529.1"/>
    </source>
</evidence>
<name>A0AAD3SXI1_NEPGR</name>
<proteinExistence type="predicted"/>
<organism evidence="1 2">
    <name type="scientific">Nepenthes gracilis</name>
    <name type="common">Slender pitcher plant</name>
    <dbReference type="NCBI Taxonomy" id="150966"/>
    <lineage>
        <taxon>Eukaryota</taxon>
        <taxon>Viridiplantae</taxon>
        <taxon>Streptophyta</taxon>
        <taxon>Embryophyta</taxon>
        <taxon>Tracheophyta</taxon>
        <taxon>Spermatophyta</taxon>
        <taxon>Magnoliopsida</taxon>
        <taxon>eudicotyledons</taxon>
        <taxon>Gunneridae</taxon>
        <taxon>Pentapetalae</taxon>
        <taxon>Caryophyllales</taxon>
        <taxon>Nepenthaceae</taxon>
        <taxon>Nepenthes</taxon>
    </lineage>
</organism>
<reference evidence="1" key="1">
    <citation type="submission" date="2023-05" db="EMBL/GenBank/DDBJ databases">
        <title>Nepenthes gracilis genome sequencing.</title>
        <authorList>
            <person name="Fukushima K."/>
        </authorList>
    </citation>
    <scope>NUCLEOTIDE SEQUENCE</scope>
    <source>
        <strain evidence="1">SING2019-196</strain>
    </source>
</reference>
<accession>A0AAD3SXI1</accession>